<comment type="caution">
    <text evidence="1">The sequence shown here is derived from an EMBL/GenBank/DDBJ whole genome shotgun (WGS) entry which is preliminary data.</text>
</comment>
<dbReference type="EMBL" id="LAZR01032410">
    <property type="protein sequence ID" value="KKL50974.1"/>
    <property type="molecule type" value="Genomic_DNA"/>
</dbReference>
<reference evidence="1" key="1">
    <citation type="journal article" date="2015" name="Nature">
        <title>Complex archaea that bridge the gap between prokaryotes and eukaryotes.</title>
        <authorList>
            <person name="Spang A."/>
            <person name="Saw J.H."/>
            <person name="Jorgensen S.L."/>
            <person name="Zaremba-Niedzwiedzka K."/>
            <person name="Martijn J."/>
            <person name="Lind A.E."/>
            <person name="van Eijk R."/>
            <person name="Schleper C."/>
            <person name="Guy L."/>
            <person name="Ettema T.J."/>
        </authorList>
    </citation>
    <scope>NUCLEOTIDE SEQUENCE</scope>
</reference>
<organism evidence="1">
    <name type="scientific">marine sediment metagenome</name>
    <dbReference type="NCBI Taxonomy" id="412755"/>
    <lineage>
        <taxon>unclassified sequences</taxon>
        <taxon>metagenomes</taxon>
        <taxon>ecological metagenomes</taxon>
    </lineage>
</organism>
<gene>
    <name evidence="1" type="ORF">LCGC14_2300160</name>
</gene>
<accession>A0A0F9CP71</accession>
<proteinExistence type="predicted"/>
<name>A0A0F9CP71_9ZZZZ</name>
<dbReference type="AlphaFoldDB" id="A0A0F9CP71"/>
<feature type="non-terminal residue" evidence="1">
    <location>
        <position position="1"/>
    </location>
</feature>
<protein>
    <submittedName>
        <fullName evidence="1">Uncharacterized protein</fullName>
    </submittedName>
</protein>
<evidence type="ECO:0000313" key="1">
    <source>
        <dbReference type="EMBL" id="KKL50974.1"/>
    </source>
</evidence>
<sequence>LIHERADNPSLEHDEELARVAADTFDEVRSAALSLAHAELDIDEDKFIAGLVEKIDAAKMLDSSDYLKHWSPGGKLISRDMRAIEGGNVAPPHFTVLAKAHELTFPFEACKELRKLILTLANHVRNLEGKQVIEERVGTNIFIGHGQSLFWREFKDFVNDRLNRKRRTNPIYRPLVRSANLSG</sequence>